<organism evidence="2 3">
    <name type="scientific">Actinoplanes octamycinicus</name>
    <dbReference type="NCBI Taxonomy" id="135948"/>
    <lineage>
        <taxon>Bacteria</taxon>
        <taxon>Bacillati</taxon>
        <taxon>Actinomycetota</taxon>
        <taxon>Actinomycetes</taxon>
        <taxon>Micromonosporales</taxon>
        <taxon>Micromonosporaceae</taxon>
        <taxon>Actinoplanes</taxon>
    </lineage>
</organism>
<sequence>MQTMGATELKAERTKAAKSRRHQPPSTDTLVALPKWEQAARRRGIDFVTYRRLAEAFGQIEVAALRRLLITRMLPVTPACFGK</sequence>
<accession>A0A7W7H4I7</accession>
<proteinExistence type="predicted"/>
<reference evidence="2 3" key="1">
    <citation type="submission" date="2020-08" db="EMBL/GenBank/DDBJ databases">
        <title>Sequencing the genomes of 1000 actinobacteria strains.</title>
        <authorList>
            <person name="Klenk H.-P."/>
        </authorList>
    </citation>
    <scope>NUCLEOTIDE SEQUENCE [LARGE SCALE GENOMIC DNA]</scope>
    <source>
        <strain evidence="2 3">DSM 45809</strain>
    </source>
</reference>
<gene>
    <name evidence="2" type="ORF">BJY16_007242</name>
</gene>
<dbReference type="AlphaFoldDB" id="A0A7W7H4I7"/>
<keyword evidence="3" id="KW-1185">Reference proteome</keyword>
<feature type="region of interest" description="Disordered" evidence="1">
    <location>
        <begin position="1"/>
        <end position="27"/>
    </location>
</feature>
<evidence type="ECO:0000313" key="3">
    <source>
        <dbReference type="Proteomes" id="UP000546162"/>
    </source>
</evidence>
<comment type="caution">
    <text evidence="2">The sequence shown here is derived from an EMBL/GenBank/DDBJ whole genome shotgun (WGS) entry which is preliminary data.</text>
</comment>
<evidence type="ECO:0000256" key="1">
    <source>
        <dbReference type="SAM" id="MobiDB-lite"/>
    </source>
</evidence>
<dbReference type="RefSeq" id="WP_185044032.1">
    <property type="nucleotide sequence ID" value="NZ_BOMR01000070.1"/>
</dbReference>
<evidence type="ECO:0000313" key="2">
    <source>
        <dbReference type="EMBL" id="MBB4743783.1"/>
    </source>
</evidence>
<dbReference type="Proteomes" id="UP000546162">
    <property type="component" value="Unassembled WGS sequence"/>
</dbReference>
<name>A0A7W7H4I7_9ACTN</name>
<dbReference type="EMBL" id="JACHNB010000001">
    <property type="protein sequence ID" value="MBB4743783.1"/>
    <property type="molecule type" value="Genomic_DNA"/>
</dbReference>
<protein>
    <submittedName>
        <fullName evidence="2">Uncharacterized protein</fullName>
    </submittedName>
</protein>